<dbReference type="InterPro" id="IPR036869">
    <property type="entry name" value="J_dom_sf"/>
</dbReference>
<accession>A0ABR7GKY9</accession>
<reference evidence="4 5" key="1">
    <citation type="submission" date="2020-08" db="EMBL/GenBank/DDBJ databases">
        <title>Genome public.</title>
        <authorList>
            <person name="Liu C."/>
            <person name="Sun Q."/>
        </authorList>
    </citation>
    <scope>NUCLEOTIDE SEQUENCE [LARGE SCALE GENOMIC DNA]</scope>
    <source>
        <strain evidence="4 5">M2</strain>
    </source>
</reference>
<dbReference type="InterPro" id="IPR050817">
    <property type="entry name" value="DjlA_DnaK_co-chaperone"/>
</dbReference>
<dbReference type="Pfam" id="PF00226">
    <property type="entry name" value="DnaJ"/>
    <property type="match status" value="1"/>
</dbReference>
<dbReference type="EMBL" id="JACOPK010000002">
    <property type="protein sequence ID" value="MBC5694979.1"/>
    <property type="molecule type" value="Genomic_DNA"/>
</dbReference>
<dbReference type="SMART" id="SM00271">
    <property type="entry name" value="DnaJ"/>
    <property type="match status" value="1"/>
</dbReference>
<dbReference type="PANTHER" id="PTHR24074">
    <property type="entry name" value="CO-CHAPERONE PROTEIN DJLA"/>
    <property type="match status" value="1"/>
</dbReference>
<dbReference type="SUPFAM" id="SSF46565">
    <property type="entry name" value="Chaperone J-domain"/>
    <property type="match status" value="1"/>
</dbReference>
<evidence type="ECO:0000259" key="3">
    <source>
        <dbReference type="PROSITE" id="PS50076"/>
    </source>
</evidence>
<dbReference type="PRINTS" id="PR00625">
    <property type="entry name" value="JDOMAIN"/>
</dbReference>
<evidence type="ECO:0000256" key="2">
    <source>
        <dbReference type="PROSITE-ProRule" id="PRU00339"/>
    </source>
</evidence>
<evidence type="ECO:0000256" key="1">
    <source>
        <dbReference type="ARBA" id="ARBA00022705"/>
    </source>
</evidence>
<dbReference type="SUPFAM" id="SSF48452">
    <property type="entry name" value="TPR-like"/>
    <property type="match status" value="1"/>
</dbReference>
<dbReference type="Gene3D" id="1.10.287.110">
    <property type="entry name" value="DnaJ domain"/>
    <property type="match status" value="1"/>
</dbReference>
<keyword evidence="5" id="KW-1185">Reference proteome</keyword>
<keyword evidence="1" id="KW-0235">DNA replication</keyword>
<comment type="caution">
    <text evidence="4">The sequence shown here is derived from an EMBL/GenBank/DDBJ whole genome shotgun (WGS) entry which is preliminary data.</text>
</comment>
<keyword evidence="2" id="KW-0802">TPR repeat</keyword>
<organism evidence="4 5">
    <name type="scientific">Agathobaculum hominis</name>
    <dbReference type="NCBI Taxonomy" id="2763014"/>
    <lineage>
        <taxon>Bacteria</taxon>
        <taxon>Bacillati</taxon>
        <taxon>Bacillota</taxon>
        <taxon>Clostridia</taxon>
        <taxon>Eubacteriales</taxon>
        <taxon>Butyricicoccaceae</taxon>
        <taxon>Agathobaculum</taxon>
    </lineage>
</organism>
<dbReference type="InterPro" id="IPR001623">
    <property type="entry name" value="DnaJ_domain"/>
</dbReference>
<dbReference type="PROSITE" id="PS50005">
    <property type="entry name" value="TPR"/>
    <property type="match status" value="1"/>
</dbReference>
<dbReference type="RefSeq" id="WP_186969288.1">
    <property type="nucleotide sequence ID" value="NZ_JACOPK010000002.1"/>
</dbReference>
<protein>
    <submittedName>
        <fullName evidence="4">DnaJ domain-containing protein</fullName>
    </submittedName>
</protein>
<feature type="domain" description="J" evidence="3">
    <location>
        <begin position="2"/>
        <end position="62"/>
    </location>
</feature>
<evidence type="ECO:0000313" key="5">
    <source>
        <dbReference type="Proteomes" id="UP000641741"/>
    </source>
</evidence>
<dbReference type="InterPro" id="IPR011990">
    <property type="entry name" value="TPR-like_helical_dom_sf"/>
</dbReference>
<dbReference type="CDD" id="cd06257">
    <property type="entry name" value="DnaJ"/>
    <property type="match status" value="1"/>
</dbReference>
<dbReference type="Pfam" id="PF13414">
    <property type="entry name" value="TPR_11"/>
    <property type="match status" value="1"/>
</dbReference>
<dbReference type="Gene3D" id="1.25.40.10">
    <property type="entry name" value="Tetratricopeptide repeat domain"/>
    <property type="match status" value="1"/>
</dbReference>
<feature type="repeat" description="TPR" evidence="2">
    <location>
        <begin position="122"/>
        <end position="155"/>
    </location>
</feature>
<gene>
    <name evidence="4" type="ORF">H8S02_03315</name>
</gene>
<name>A0ABR7GKY9_9FIRM</name>
<sequence length="209" mass="22822">MDPYKVLGVTPQTSDDDVKRAYRELARKYHPDNYVNNPLADLAEARMKEINEAYDTIMSERSGKTGAGAGSTGQSYNGQTYGGQRTYAGPNAALYAQVRQAINQGNLNMAESLLTRASGRDAEWFFLTGTIYARKGWYDEAQRAYIKACELDPGNAEYHNALNNLNMTGGYGGYRPMQEMSACDFCVQLAICNCCCNTCLNGCCAGGGC</sequence>
<proteinExistence type="predicted"/>
<dbReference type="InterPro" id="IPR019734">
    <property type="entry name" value="TPR_rpt"/>
</dbReference>
<evidence type="ECO:0000313" key="4">
    <source>
        <dbReference type="EMBL" id="MBC5694979.1"/>
    </source>
</evidence>
<dbReference type="PROSITE" id="PS50076">
    <property type="entry name" value="DNAJ_2"/>
    <property type="match status" value="1"/>
</dbReference>
<dbReference type="Proteomes" id="UP000641741">
    <property type="component" value="Unassembled WGS sequence"/>
</dbReference>